<feature type="region of interest" description="Disordered" evidence="1">
    <location>
        <begin position="43"/>
        <end position="80"/>
    </location>
</feature>
<proteinExistence type="predicted"/>
<dbReference type="Proteomes" id="UP000002498">
    <property type="component" value="Unassembled WGS sequence"/>
</dbReference>
<evidence type="ECO:0000313" key="3">
    <source>
        <dbReference type="Proteomes" id="UP000002498"/>
    </source>
</evidence>
<dbReference type="AlphaFoldDB" id="E9FBY3"/>
<protein>
    <submittedName>
        <fullName evidence="2">Uncharacterized protein</fullName>
    </submittedName>
</protein>
<dbReference type="KEGG" id="maj:MAA_09782"/>
<gene>
    <name evidence="2" type="ORF">MAA_09782</name>
</gene>
<keyword evidence="3" id="KW-1185">Reference proteome</keyword>
<dbReference type="HOGENOM" id="CLU_1267174_0_0_1"/>
<feature type="compositionally biased region" description="Low complexity" evidence="1">
    <location>
        <begin position="165"/>
        <end position="177"/>
    </location>
</feature>
<accession>E9FBY3</accession>
<evidence type="ECO:0000313" key="2">
    <source>
        <dbReference type="EMBL" id="EFY94754.2"/>
    </source>
</evidence>
<feature type="compositionally biased region" description="Low complexity" evidence="1">
    <location>
        <begin position="55"/>
        <end position="69"/>
    </location>
</feature>
<evidence type="ECO:0000256" key="1">
    <source>
        <dbReference type="SAM" id="MobiDB-lite"/>
    </source>
</evidence>
<sequence length="185" mass="20405">MKPTTTTKTVTMRDYARAVSTIIGVLYSVSPIVLDTFTITANHQTPPSPVPVPVPVLSSSSNNNTTTTTTDDDDDDDDREGLRRCEKECKKLGKSYTRIGYHLEIAKLVKDEFKRELEQRKLVLEVDKLEYDAAQRQQQQQQQPPPPPPPPPPSPPSPPAPRLPSPVTAPATAASAPNGRIPWRC</sequence>
<dbReference type="GeneID" id="19264068"/>
<dbReference type="EMBL" id="ADNJ02000008">
    <property type="protein sequence ID" value="EFY94754.2"/>
    <property type="molecule type" value="Genomic_DNA"/>
</dbReference>
<reference evidence="2 3" key="1">
    <citation type="journal article" date="2011" name="PLoS Genet.">
        <title>Genome sequencing and comparative transcriptomics of the model entomopathogenic fungi Metarhizium anisopliae and M. acridum.</title>
        <authorList>
            <person name="Gao Q."/>
            <person name="Jin K."/>
            <person name="Ying S.H."/>
            <person name="Zhang Y."/>
            <person name="Xiao G."/>
            <person name="Shang Y."/>
            <person name="Duan Z."/>
            <person name="Hu X."/>
            <person name="Xie X.Q."/>
            <person name="Zhou G."/>
            <person name="Peng G."/>
            <person name="Luo Z."/>
            <person name="Huang W."/>
            <person name="Wang B."/>
            <person name="Fang W."/>
            <person name="Wang S."/>
            <person name="Zhong Y."/>
            <person name="Ma L.J."/>
            <person name="St Leger R.J."/>
            <person name="Zhao G.P."/>
            <person name="Pei Y."/>
            <person name="Feng M.G."/>
            <person name="Xia Y."/>
            <person name="Wang C."/>
        </authorList>
    </citation>
    <scope>NUCLEOTIDE SEQUENCE [LARGE SCALE GENOMIC DNA]</scope>
    <source>
        <strain evidence="3">ARSEF 23 / ATCC MYA-3075</strain>
    </source>
</reference>
<feature type="compositionally biased region" description="Pro residues" evidence="1">
    <location>
        <begin position="143"/>
        <end position="164"/>
    </location>
</feature>
<feature type="region of interest" description="Disordered" evidence="1">
    <location>
        <begin position="129"/>
        <end position="185"/>
    </location>
</feature>
<feature type="compositionally biased region" description="Acidic residues" evidence="1">
    <location>
        <begin position="70"/>
        <end position="79"/>
    </location>
</feature>
<reference evidence="2 3" key="2">
    <citation type="journal article" date="2014" name="Proc. Natl. Acad. Sci. U.S.A.">
        <title>Trajectory and genomic determinants of fungal-pathogen speciation and host adaptation.</title>
        <authorList>
            <person name="Hu X."/>
            <person name="Xiao G."/>
            <person name="Zheng P."/>
            <person name="Shang Y."/>
            <person name="Su Y."/>
            <person name="Zhang X."/>
            <person name="Liu X."/>
            <person name="Zhan S."/>
            <person name="St Leger R.J."/>
            <person name="Wang C."/>
        </authorList>
    </citation>
    <scope>GENOME REANNOTATION</scope>
    <source>
        <strain evidence="3">ARSEF 23 / ATCC MYA-3075</strain>
    </source>
</reference>
<comment type="caution">
    <text evidence="2">The sequence shown here is derived from an EMBL/GenBank/DDBJ whole genome shotgun (WGS) entry which is preliminary data.</text>
</comment>
<dbReference type="OrthoDB" id="10669064at2759"/>
<name>E9FBY3_METRA</name>
<dbReference type="RefSeq" id="XP_007825971.2">
    <property type="nucleotide sequence ID" value="XM_007827780.2"/>
</dbReference>
<organism evidence="2 3">
    <name type="scientific">Metarhizium robertsii (strain ARSEF 23 / ATCC MYA-3075)</name>
    <name type="common">Metarhizium anisopliae (strain ARSEF 23)</name>
    <dbReference type="NCBI Taxonomy" id="655844"/>
    <lineage>
        <taxon>Eukaryota</taxon>
        <taxon>Fungi</taxon>
        <taxon>Dikarya</taxon>
        <taxon>Ascomycota</taxon>
        <taxon>Pezizomycotina</taxon>
        <taxon>Sordariomycetes</taxon>
        <taxon>Hypocreomycetidae</taxon>
        <taxon>Hypocreales</taxon>
        <taxon>Clavicipitaceae</taxon>
        <taxon>Metarhizium</taxon>
    </lineage>
</organism>